<sequence length="251" mass="28517">MNYIKELNAFRDWAVINRPSTGQVALWYTLISICNMTGWQEWFTVPNQTLQLMTGLSRQGLEKARNQLIQRGLIEYRKGTSNQAGRYRIIPFEKQKVDCQKVGTEVGTMVGTEVGTVGAFQEAQEERSSCTLYKQNKTKNINLVTSNEVTADADDAPPTNQQLITELTKEYRKLIPQDKHQKGDFSFIGRLYNEYGYDKVLLAINELGYRIDSGFIPEKPLIYLNAILKGDGKSGGRGKKSAANDYSWYFD</sequence>
<proteinExistence type="predicted"/>
<keyword evidence="2" id="KW-1185">Reference proteome</keyword>
<reference evidence="2" key="1">
    <citation type="submission" date="2016-12" db="EMBL/GenBank/DDBJ databases">
        <title>Draft Genome Sequences od Carboxydothermus pertinax and islandicus, Hydrogenogenic Carboxydotrophic Bacteria.</title>
        <authorList>
            <person name="Fukuyama Y."/>
            <person name="Ohmae K."/>
            <person name="Yoneda Y."/>
            <person name="Yoshida T."/>
            <person name="Sako Y."/>
        </authorList>
    </citation>
    <scope>NUCLEOTIDE SEQUENCE [LARGE SCALE GENOMIC DNA]</scope>
    <source>
        <strain evidence="2">Ug1</strain>
    </source>
</reference>
<comment type="caution">
    <text evidence="1">The sequence shown here is derived from an EMBL/GenBank/DDBJ whole genome shotgun (WGS) entry which is preliminary data.</text>
</comment>
<evidence type="ECO:0000313" key="2">
    <source>
        <dbReference type="Proteomes" id="UP000187485"/>
    </source>
</evidence>
<dbReference type="RefSeq" id="WP_075858036.1">
    <property type="nucleotide sequence ID" value="NZ_BDJK01000003.1"/>
</dbReference>
<dbReference type="STRING" id="870242.cpu_00940"/>
<dbReference type="AlphaFoldDB" id="A0A1L8CRU2"/>
<name>A0A1L8CRU2_9THEO</name>
<gene>
    <name evidence="1" type="ORF">cpu_00940</name>
</gene>
<dbReference type="EMBL" id="BDJK01000003">
    <property type="protein sequence ID" value="GAV21584.1"/>
    <property type="molecule type" value="Genomic_DNA"/>
</dbReference>
<evidence type="ECO:0000313" key="1">
    <source>
        <dbReference type="EMBL" id="GAV21584.1"/>
    </source>
</evidence>
<accession>A0A1L8CRU2</accession>
<protein>
    <recommendedName>
        <fullName evidence="3">DnaD domain-containing protein</fullName>
    </recommendedName>
</protein>
<evidence type="ECO:0008006" key="3">
    <source>
        <dbReference type="Google" id="ProtNLM"/>
    </source>
</evidence>
<dbReference type="OrthoDB" id="7365718at2"/>
<dbReference type="Proteomes" id="UP000187485">
    <property type="component" value="Unassembled WGS sequence"/>
</dbReference>
<organism evidence="1 2">
    <name type="scientific">Carboxydothermus pertinax</name>
    <dbReference type="NCBI Taxonomy" id="870242"/>
    <lineage>
        <taxon>Bacteria</taxon>
        <taxon>Bacillati</taxon>
        <taxon>Bacillota</taxon>
        <taxon>Clostridia</taxon>
        <taxon>Thermoanaerobacterales</taxon>
        <taxon>Thermoanaerobacteraceae</taxon>
        <taxon>Carboxydothermus</taxon>
    </lineage>
</organism>